<evidence type="ECO:0000256" key="17">
    <source>
        <dbReference type="SAM" id="MobiDB-lite"/>
    </source>
</evidence>
<feature type="domain" description="Ribosomal RNA methyltransferase FtsJ" evidence="20">
    <location>
        <begin position="25"/>
        <end position="201"/>
    </location>
</feature>
<comment type="caution">
    <text evidence="27">The sequence shown here is derived from an EMBL/GenBank/DDBJ whole genome shotgun (WGS) entry which is preliminary data.</text>
</comment>
<dbReference type="GO" id="GO:0141221">
    <property type="term" value="F:histone deacetylase activity, hydrolytic mechanism"/>
    <property type="evidence" value="ECO:0007669"/>
    <property type="project" value="UniProtKB-EC"/>
</dbReference>
<keyword evidence="10 15" id="KW-0949">S-adenosyl-L-methionine</keyword>
<feature type="active site" description="Proton acceptor" evidence="15">
    <location>
        <position position="158"/>
    </location>
</feature>
<evidence type="ECO:0000256" key="7">
    <source>
        <dbReference type="ARBA" id="ARBA00022552"/>
    </source>
</evidence>
<gene>
    <name evidence="27" type="ORF">KVV02_001650</name>
</gene>
<evidence type="ECO:0000256" key="5">
    <source>
        <dbReference type="ARBA" id="ARBA00022517"/>
    </source>
</evidence>
<keyword evidence="11" id="KW-0378">Hydrolase</keyword>
<dbReference type="InterPro" id="IPR037138">
    <property type="entry name" value="His_deacetylse_dom_sf"/>
</dbReference>
<feature type="compositionally biased region" description="Acidic residues" evidence="17">
    <location>
        <begin position="621"/>
        <end position="659"/>
    </location>
</feature>
<dbReference type="InterPro" id="IPR006252">
    <property type="entry name" value="Malate_synthA"/>
</dbReference>
<keyword evidence="8 15" id="KW-0489">Methyltransferase</keyword>
<evidence type="ECO:0000259" key="25">
    <source>
        <dbReference type="Pfam" id="PF20656"/>
    </source>
</evidence>
<dbReference type="FunFam" id="1.20.1220.12:FF:000001">
    <property type="entry name" value="Malate synthase"/>
    <property type="match status" value="1"/>
</dbReference>
<dbReference type="InterPro" id="IPR001465">
    <property type="entry name" value="Malate_synthase_TIM"/>
</dbReference>
<dbReference type="GO" id="GO:0005782">
    <property type="term" value="C:peroxisomal matrix"/>
    <property type="evidence" value="ECO:0007669"/>
    <property type="project" value="TreeGrafter"/>
</dbReference>
<accession>A0A9P8ABV1</accession>
<evidence type="ECO:0000259" key="21">
    <source>
        <dbReference type="Pfam" id="PF07780"/>
    </source>
</evidence>
<feature type="domain" description="Malate synthase N-terminal" evidence="25">
    <location>
        <begin position="953"/>
        <end position="1007"/>
    </location>
</feature>
<evidence type="ECO:0000256" key="12">
    <source>
        <dbReference type="ARBA" id="ARBA00023242"/>
    </source>
</evidence>
<feature type="binding site" evidence="15">
    <location>
        <position position="59"/>
    </location>
    <ligand>
        <name>S-adenosyl-L-methionine</name>
        <dbReference type="ChEBI" id="CHEBI:59789"/>
    </ligand>
</feature>
<evidence type="ECO:0000259" key="18">
    <source>
        <dbReference type="Pfam" id="PF00850"/>
    </source>
</evidence>
<comment type="similarity">
    <text evidence="15">Belongs to the class I-like SAM-binding methyltransferase superfamily. RNA methyltransferase RlmE family. SPB1 subfamily.</text>
</comment>
<dbReference type="InterPro" id="IPR028589">
    <property type="entry name" value="SPB1-like"/>
</dbReference>
<feature type="domain" description="Ribosomal RNA methyltransferase SPB1-like C-terminal" evidence="21">
    <location>
        <begin position="682"/>
        <end position="903"/>
    </location>
</feature>
<feature type="compositionally biased region" description="Acidic residues" evidence="17">
    <location>
        <begin position="679"/>
        <end position="689"/>
    </location>
</feature>
<sequence length="3187" mass="354985">MGKIQKKTGKGRLDKYYHMAKEQGYRARSAFKLVQLNKKYNFLERSKVLIDLCAAPGGWLQVAAKMMPVSSLIVGVDLAPIKPLPNVITFVEDITTEKCRSTLRSTLKTWKADVVLHDGAPNVGAAWAQDAFTQSELVLQSFKLATEFLNKGGTFVTKVFRSKDYNNLMWVFQQLFKKVEATKPPSSRNVSAEIFVVCRDFLAPKKIDPKFLDPKHVFSDVDTGMGAQPLDVFHPEKHKRQREGYEDGNYTLHKTMDVMEFINNPEPITVLGSVNKFSFQSDEGKNLLKSSETTDEIKECCEDLKVLGKKDFKNLLKWRLAIRLEIGLDKKPEPKPEVQETVEVTALDDITAVEEQAATAAAEESRQDRIRRRQKNERVQKNVQRMQLGMIIPTDIGLEQDGPDGQSLFSLINIEKAGSLKMVRKGDTDVDPEEFNAEMDMGEDIVTGEQDTKAISRQKGKSMVKEDLDAQFVNDNGMDSDQDGDVELMEDLDEMYDQYKERQLERDAKLRAKAKREDKGEWKGFKKNGSGEEDSDSDDEELNNAMQPHDDTSDSESDSGAEDEEGLPGARKKMIKKSSKNPLLVGLDDKEKAELREKTESGLTKGAKMFFDQDMFKGLVGEDEEDEEDEEADDESNEDDEEEEEELEEQEDVEMDSDEEIRQLRKNRKTLKRKAVEAAEGDEDEDDIEMVPLSKEFEDDEMWDGESDEEDSRKRKQISEYSLITAEAMTLAQSLVNKKATKADLIDQGFTKQAFAEKDGLPAWFLEDEEHHNVPNLPITKEAVQVIRDRMKALDARPIKKIAEAKARKKYKAAQKLIKIQKKADAINDTEDISEKEKSINIAKLLAKAQGAKNKKPKQEVKLVVAKGQNRGAKGRPKGVKGRYKMVDSRMKKELRATKRIAKKAKGSNPQPFCTYISPTSVISSTSLPSYATTKMPFDTKVPGVTILAKVTPEQAAEVLTPEALQFVATLHRTYESTRQALLQRRKDRQVELDQGRLPDFLPETRHVREDATWRAAKPAPGLADRRVEITGPVDRKMVINALNSGAATFMADFEDSTAPTFSNVVDGQRNMKDAIHQRISYTAPNGKQYNIRKDGKIATLLVRPRGWHLDERHVLVDGQIISGSIFDFALYFFHNARKSVEIGIGPYFYVPKMESHLEARLWNDIFNTAQDYIGIPRGTIRATALIETILGAFEMDEIIYELREHSSGLNCGRWDYIFSFIKKLRQRPEYVLPDRSDISMTTPFMDAYVRLLIKTCHKRGVHAMGGMAAQIPIKNNEAANKAAMDKVRNDKLREVKAGHDGTWVAHPDLVKLALVVFNEHMPQPNQLHVRRDDVHVEAADLLNTNVKGAITETGIRANVSVSLIYMEAWLRGLGCVPIHNLMEDAATAEISRSQLWQWAKHQARTNEGVAVTAQYLLKVLDEEVEKLSQSMGEQRFKASKMIEAKKHLATQITGQDYSDFLTSLLYNDIVELESVKARINLICFDKTDLVAAVSSLDAAPPLVTNHGLLSIEAMTKLIPHAVLQGPITQTLDPHALRPFKGACGTVFSALQSLLRDRSLSLQEVYSQQLEWLGTSGRRAGEIWLELFARQEYDQAWLIGSTVLEQLLGNIIVTLEGQDKFVPFLVRDLLAVPCLRTSVDPTLMGILKTMIGSPMTLNIRNLLWHGFITPQDPVPLDAYGAMLIAVTMTIAASAQKKLQGSLQVRHLTAKTYYHSTWPQVHNPEDFEAVYERVAFDTTPPFLDWDRYSKDLESLIAKSSFVIPGTERQWTVACRHLRHEVNAPYVFVMASLPLLEHALRHTYVAVNGCKEDRRNALIEGEYYLTLDVILDNVVPADYYSSDALRVMKCDPSAIPNKLHANLGSEVMNIFKDLFLLASGPRLRDRASHGELNVYLTRDIGAEPWFEYYMGLVTHLLRRSLSVPLEEEEQEVFDQCTSWIAKYSECHFDAWAVLKKEAARCQTLLAAYHLAVKPTCGPLDDNSPEPWAGVEVFFKPRFSAVFSSQKAFALASLEDQLKECLHAWKAANPHGITGAAFAGNVPAWIFIIQSIQVAIQKVTLKVLTLAEQMRNRQLSSRSRKQLEAMQPKVPRLLGMLAGSLALVEHFVLRMPETPKVSFSPTSEKPRPRTPWVVGVQPLSLEASSSSSPSTPIPTCNTKSGTSVEGSTAVEIRLRSKLTTFVDKYVSNFDRYSSLDISAMASANGGMDEHDPAQTSSADPMDATGTRSEDTAGTPTSDVLGAASPGHGLSSETGGGQHTGDIKDTAAAPAHGLGAAPLPQPDKLDGRSTRTGYVYDVRMRFHSNVHGDDDHPEDPRRIWRIYDALKTSGCTSRMIKIPSREATVEELKLVHTMEHIQTITETSGTSRFIDDLLDLAEHYNSIYLNNLSSYCARLSCGSLLELCNAVATGQVLNGVAIVRPPGHHAEPDEAGGFCLYNNVAVAARYLQKHHGLKKIFILDWDVHHGNGTQKAFIDDPDVVYCSIHRFEGGSFYPGDPIAAAHTAVGRGAGRGRNINIPWPCKGMGDSEYIYTFNKVIMPIVYEFSPDFILVSAGFDAAKGDHIGENLVTPAAYGHMTHMLKSLAGGKIILALEGGYNLDSIAVSGLACTKALLSDPIGTLMPIVPNDACVQTIHEVMEVQSRFWKSITPMYIDPMEDDGGSKTVVELAKVLGVYRTEFLYKQHQMLKLPLSNQSYEEEFLDNVHCTQDLYSTRPLYIFIHNIGEFCARTMGASNIIRPDKSILVDTVAQYVDKIVKRGNELIDVVVPFHPATEEERGALKEKVTNLLADIWDNFVYMTGPTRRIVLLATGFGCQSMISFMNQRQRDVERYVSCVVVVPGGEEPLPIVTKRLSTWYKTNSFVVVADNHPIWDRAGQKTDIRIGNVVRSAGKPVEKLSDSLLSLYNTMFDEIDRKLSTLPPLVVPAELLREPESDSNSMDYSPALTDSSAGGDITRFREAQAPNGSSNGAFSSTDDPQKQNTQVRQRLSQHPQQEQQLRQTARSLDGRPGSVSSLGGVSPTGSPFASRPSSTYSLVDRPAISGSQRPEPYPNTNGRPPTSSGTQNMDQRASHHGSQQQHPSYHDQHQHAYLPSSSSSVEAGNRLEAYSQASAKQGGPPASSASRPHGSSGPGMPSPSTSTASSPFMHSTPNGSYHQHQQQQQQGFPSRGQGQPSHGLSQHPSQPSQHQHPRRP</sequence>
<comment type="similarity">
    <text evidence="2">Belongs to the malate synthase family.</text>
</comment>
<feature type="domain" description="Malate synthase TIM barrel" evidence="19">
    <location>
        <begin position="1100"/>
        <end position="1344"/>
    </location>
</feature>
<feature type="active site" description="Proton donor" evidence="16">
    <location>
        <position position="1385"/>
    </location>
</feature>
<feature type="compositionally biased region" description="Low complexity" evidence="17">
    <location>
        <begin position="3117"/>
        <end position="3138"/>
    </location>
</feature>
<feature type="domain" description="Arb2-like" evidence="22">
    <location>
        <begin position="2664"/>
        <end position="2891"/>
    </location>
</feature>
<feature type="compositionally biased region" description="Low complexity" evidence="17">
    <location>
        <begin position="3001"/>
        <end position="3018"/>
    </location>
</feature>
<dbReference type="GO" id="GO:0006099">
    <property type="term" value="P:tricarboxylic acid cycle"/>
    <property type="evidence" value="ECO:0007669"/>
    <property type="project" value="UniProtKB-KW"/>
</dbReference>
<evidence type="ECO:0000256" key="9">
    <source>
        <dbReference type="ARBA" id="ARBA00022679"/>
    </source>
</evidence>
<keyword evidence="4" id="KW-0329">Glyoxylate bypass</keyword>
<feature type="compositionally biased region" description="Basic residues" evidence="17">
    <location>
        <begin position="570"/>
        <end position="579"/>
    </location>
</feature>
<protein>
    <recommendedName>
        <fullName evidence="29">AdoMet-dependent rRNA methyltransferase SPB1</fullName>
    </recommendedName>
</protein>
<feature type="compositionally biased region" description="Low complexity" evidence="17">
    <location>
        <begin position="3166"/>
        <end position="3181"/>
    </location>
</feature>
<dbReference type="SUPFAM" id="SSF53335">
    <property type="entry name" value="S-adenosyl-L-methionine-dependent methyltransferases"/>
    <property type="match status" value="1"/>
</dbReference>
<comment type="catalytic activity">
    <reaction evidence="13">
        <text>glyoxylate + acetyl-CoA + H2O = (S)-malate + CoA + H(+)</text>
        <dbReference type="Rhea" id="RHEA:18181"/>
        <dbReference type="ChEBI" id="CHEBI:15377"/>
        <dbReference type="ChEBI" id="CHEBI:15378"/>
        <dbReference type="ChEBI" id="CHEBI:15589"/>
        <dbReference type="ChEBI" id="CHEBI:36655"/>
        <dbReference type="ChEBI" id="CHEBI:57287"/>
        <dbReference type="ChEBI" id="CHEBI:57288"/>
        <dbReference type="EC" id="2.3.3.9"/>
    </reaction>
</comment>
<feature type="compositionally biased region" description="Polar residues" evidence="17">
    <location>
        <begin position="2957"/>
        <end position="2997"/>
    </location>
</feature>
<dbReference type="Pfam" id="PF20656">
    <property type="entry name" value="MS_N"/>
    <property type="match status" value="1"/>
</dbReference>
<feature type="compositionally biased region" description="Acidic residues" evidence="17">
    <location>
        <begin position="697"/>
        <end position="710"/>
    </location>
</feature>
<evidence type="ECO:0000256" key="1">
    <source>
        <dbReference type="ARBA" id="ARBA00004604"/>
    </source>
</evidence>
<evidence type="ECO:0000256" key="2">
    <source>
        <dbReference type="ARBA" id="ARBA00006394"/>
    </source>
</evidence>
<dbReference type="EMBL" id="JAIFTL010000019">
    <property type="protein sequence ID" value="KAG9326471.1"/>
    <property type="molecule type" value="Genomic_DNA"/>
</dbReference>
<evidence type="ECO:0000313" key="27">
    <source>
        <dbReference type="EMBL" id="KAG9326471.1"/>
    </source>
</evidence>
<dbReference type="InterPro" id="IPR015507">
    <property type="entry name" value="rRNA-MeTfrase_E"/>
</dbReference>
<dbReference type="InterPro" id="IPR048355">
    <property type="entry name" value="MS_C"/>
</dbReference>
<feature type="region of interest" description="Disordered" evidence="17">
    <location>
        <begin position="2138"/>
        <end position="2164"/>
    </location>
</feature>
<dbReference type="SUPFAM" id="SSF51645">
    <property type="entry name" value="Malate synthase G"/>
    <property type="match status" value="1"/>
</dbReference>
<dbReference type="Pfam" id="PF09757">
    <property type="entry name" value="Arb2-like"/>
    <property type="match status" value="1"/>
</dbReference>
<dbReference type="Pfam" id="PF07780">
    <property type="entry name" value="Spb1_C"/>
    <property type="match status" value="1"/>
</dbReference>
<feature type="compositionally biased region" description="Polar residues" evidence="17">
    <location>
        <begin position="3045"/>
        <end position="3074"/>
    </location>
</feature>
<feature type="binding site" evidence="15">
    <location>
        <position position="57"/>
    </location>
    <ligand>
        <name>S-adenosyl-L-methionine</name>
        <dbReference type="ChEBI" id="CHEBI:59789"/>
    </ligand>
</feature>
<keyword evidence="5 15" id="KW-0690">Ribosome biogenesis</keyword>
<dbReference type="FunFam" id="3.40.800.20:FF:000005">
    <property type="entry name" value="histone deacetylase 6"/>
    <property type="match status" value="1"/>
</dbReference>
<dbReference type="HAMAP" id="MF_03163">
    <property type="entry name" value="RNA_methyltr_E_SPB1"/>
    <property type="match status" value="1"/>
</dbReference>
<dbReference type="InterPro" id="IPR000286">
    <property type="entry name" value="HDACs"/>
</dbReference>
<evidence type="ECO:0000259" key="19">
    <source>
        <dbReference type="Pfam" id="PF01274"/>
    </source>
</evidence>
<feature type="compositionally biased region" description="Polar residues" evidence="17">
    <location>
        <begin position="3139"/>
        <end position="3148"/>
    </location>
</feature>
<evidence type="ECO:0000256" key="6">
    <source>
        <dbReference type="ARBA" id="ARBA00022532"/>
    </source>
</evidence>
<dbReference type="GO" id="GO:0004474">
    <property type="term" value="F:malate synthase activity"/>
    <property type="evidence" value="ECO:0007669"/>
    <property type="project" value="UniProtKB-EC"/>
</dbReference>
<dbReference type="FunFam" id="3.20.20.360:FF:000001">
    <property type="entry name" value="Malate synthase"/>
    <property type="match status" value="1"/>
</dbReference>
<dbReference type="FunFam" id="3.40.50.150:FF:000004">
    <property type="entry name" value="AdoMet-dependent rRNA methyltransferase SPB1"/>
    <property type="match status" value="1"/>
</dbReference>
<feature type="binding site" evidence="15">
    <location>
        <position position="118"/>
    </location>
    <ligand>
        <name>S-adenosyl-L-methionine</name>
        <dbReference type="ChEBI" id="CHEBI:59789"/>
    </ligand>
</feature>
<evidence type="ECO:0000313" key="28">
    <source>
        <dbReference type="Proteomes" id="UP000717515"/>
    </source>
</evidence>
<dbReference type="Pfam" id="PF01728">
    <property type="entry name" value="FtsJ"/>
    <property type="match status" value="1"/>
</dbReference>
<dbReference type="InterPro" id="IPR023801">
    <property type="entry name" value="His_deacetylse_dom"/>
</dbReference>
<evidence type="ECO:0000256" key="4">
    <source>
        <dbReference type="ARBA" id="ARBA00022435"/>
    </source>
</evidence>
<feature type="domain" description="DUF3381" evidence="23">
    <location>
        <begin position="235"/>
        <end position="385"/>
    </location>
</feature>
<dbReference type="Gene3D" id="1.20.1220.12">
    <property type="entry name" value="Malate synthase, domain III"/>
    <property type="match status" value="1"/>
</dbReference>
<dbReference type="Pfam" id="PF00850">
    <property type="entry name" value="Hist_deacetyl"/>
    <property type="match status" value="1"/>
</dbReference>
<dbReference type="Proteomes" id="UP000717515">
    <property type="component" value="Unassembled WGS sequence"/>
</dbReference>
<evidence type="ECO:0000256" key="15">
    <source>
        <dbReference type="HAMAP-Rule" id="MF_03163"/>
    </source>
</evidence>
<reference evidence="27" key="1">
    <citation type="submission" date="2021-07" db="EMBL/GenBank/DDBJ databases">
        <title>Draft genome of Mortierella alpina, strain LL118, isolated from an aspen leaf litter sample.</title>
        <authorList>
            <person name="Yang S."/>
            <person name="Vinatzer B.A."/>
        </authorList>
    </citation>
    <scope>NUCLEOTIDE SEQUENCE</scope>
    <source>
        <strain evidence="27">LL118</strain>
    </source>
</reference>
<dbReference type="InterPro" id="IPR023696">
    <property type="entry name" value="Ureohydrolase_dom_sf"/>
</dbReference>
<evidence type="ECO:0000256" key="3">
    <source>
        <dbReference type="ARBA" id="ARBA00007738"/>
    </source>
</evidence>
<dbReference type="Pfam" id="PF01274">
    <property type="entry name" value="MS_TIM-barrel"/>
    <property type="match status" value="1"/>
</dbReference>
<dbReference type="GO" id="GO:0008649">
    <property type="term" value="F:rRNA methyltransferase activity"/>
    <property type="evidence" value="ECO:0007669"/>
    <property type="project" value="InterPro"/>
</dbReference>
<comment type="subcellular location">
    <subcellularLocation>
        <location evidence="1 15">Nucleus</location>
        <location evidence="1 15">Nucleolus</location>
    </subcellularLocation>
</comment>
<feature type="domain" description="DUF4209" evidence="24">
    <location>
        <begin position="1604"/>
        <end position="1675"/>
    </location>
</feature>
<feature type="active site" description="Proton acceptor" evidence="16">
    <location>
        <position position="1104"/>
    </location>
</feature>
<dbReference type="Gene3D" id="3.20.20.360">
    <property type="entry name" value="Malate synthase, domain 3"/>
    <property type="match status" value="1"/>
</dbReference>
<evidence type="ECO:0000259" key="26">
    <source>
        <dbReference type="Pfam" id="PF20659"/>
    </source>
</evidence>
<feature type="binding site" evidence="15">
    <location>
        <position position="93"/>
    </location>
    <ligand>
        <name>S-adenosyl-L-methionine</name>
        <dbReference type="ChEBI" id="CHEBI:59789"/>
    </ligand>
</feature>
<evidence type="ECO:0000259" key="24">
    <source>
        <dbReference type="Pfam" id="PF13910"/>
    </source>
</evidence>
<keyword evidence="9 15" id="KW-0808">Transferase</keyword>
<feature type="compositionally biased region" description="Basic and acidic residues" evidence="17">
    <location>
        <begin position="510"/>
        <end position="524"/>
    </location>
</feature>
<evidence type="ECO:0008006" key="29">
    <source>
        <dbReference type="Google" id="ProtNLM"/>
    </source>
</evidence>
<dbReference type="Gene3D" id="3.40.50.150">
    <property type="entry name" value="Vaccinia Virus protein VP39"/>
    <property type="match status" value="1"/>
</dbReference>
<feature type="compositionally biased region" description="Basic and acidic residues" evidence="17">
    <location>
        <begin position="587"/>
        <end position="600"/>
    </location>
</feature>
<feature type="region of interest" description="Disordered" evidence="17">
    <location>
        <begin position="510"/>
        <end position="716"/>
    </location>
</feature>
<feature type="domain" description="Malate synthase C-terminal" evidence="26">
    <location>
        <begin position="1351"/>
        <end position="1470"/>
    </location>
</feature>
<feature type="region of interest" description="Disordered" evidence="17">
    <location>
        <begin position="2200"/>
        <end position="2261"/>
    </location>
</feature>
<feature type="compositionally biased region" description="Acidic residues" evidence="17">
    <location>
        <begin position="553"/>
        <end position="566"/>
    </location>
</feature>
<comment type="catalytic activity">
    <reaction evidence="14">
        <text>N(6)-acetyl-L-lysyl-[histone] + H2O = L-lysyl-[histone] + acetate</text>
        <dbReference type="Rhea" id="RHEA:58196"/>
        <dbReference type="Rhea" id="RHEA-COMP:9845"/>
        <dbReference type="Rhea" id="RHEA-COMP:11338"/>
        <dbReference type="ChEBI" id="CHEBI:15377"/>
        <dbReference type="ChEBI" id="CHEBI:29969"/>
        <dbReference type="ChEBI" id="CHEBI:30089"/>
        <dbReference type="ChEBI" id="CHEBI:61930"/>
        <dbReference type="EC" id="3.5.1.98"/>
    </reaction>
</comment>
<dbReference type="Pfam" id="PF11861">
    <property type="entry name" value="DUF3381"/>
    <property type="match status" value="1"/>
</dbReference>
<keyword evidence="7 15" id="KW-0698">rRNA processing</keyword>
<name>A0A9P8ABV1_MORAP</name>
<evidence type="ECO:0000259" key="22">
    <source>
        <dbReference type="Pfam" id="PF09757"/>
    </source>
</evidence>
<dbReference type="PRINTS" id="PR01270">
    <property type="entry name" value="HDASUPER"/>
</dbReference>
<dbReference type="InterPro" id="IPR019830">
    <property type="entry name" value="Malate_synthase_CS"/>
</dbReference>
<feature type="compositionally biased region" description="Polar residues" evidence="17">
    <location>
        <begin position="2153"/>
        <end position="2163"/>
    </location>
</feature>
<dbReference type="PROSITE" id="PS00510">
    <property type="entry name" value="MALATE_SYNTHASE"/>
    <property type="match status" value="1"/>
</dbReference>
<keyword evidence="6" id="KW-0816">Tricarboxylic acid cycle</keyword>
<feature type="compositionally biased region" description="Basic residues" evidence="17">
    <location>
        <begin position="664"/>
        <end position="673"/>
    </location>
</feature>
<evidence type="ECO:0000256" key="16">
    <source>
        <dbReference type="PIRSR" id="PIRSR601465-50"/>
    </source>
</evidence>
<dbReference type="GO" id="GO:0006097">
    <property type="term" value="P:glyoxylate cycle"/>
    <property type="evidence" value="ECO:0007669"/>
    <property type="project" value="UniProtKB-KW"/>
</dbReference>
<dbReference type="InterPro" id="IPR025209">
    <property type="entry name" value="DUF4209"/>
</dbReference>
<evidence type="ECO:0000256" key="11">
    <source>
        <dbReference type="ARBA" id="ARBA00022801"/>
    </source>
</evidence>
<dbReference type="InterPro" id="IPR019154">
    <property type="entry name" value="Arb2-like_domain"/>
</dbReference>
<feature type="domain" description="Histone deacetylase" evidence="18">
    <location>
        <begin position="2308"/>
        <end position="2607"/>
    </location>
</feature>
<feature type="binding site" evidence="15">
    <location>
        <position position="77"/>
    </location>
    <ligand>
        <name>S-adenosyl-L-methionine</name>
        <dbReference type="ChEBI" id="CHEBI:59789"/>
    </ligand>
</feature>
<dbReference type="Pfam" id="PF20659">
    <property type="entry name" value="MS_C"/>
    <property type="match status" value="1"/>
</dbReference>
<dbReference type="InterPro" id="IPR012920">
    <property type="entry name" value="rRNA_MeTfrase_SPB1-like_C"/>
</dbReference>
<organism evidence="27 28">
    <name type="scientific">Mortierella alpina</name>
    <name type="common">Oleaginous fungus</name>
    <name type="synonym">Mortierella renispora</name>
    <dbReference type="NCBI Taxonomy" id="64518"/>
    <lineage>
        <taxon>Eukaryota</taxon>
        <taxon>Fungi</taxon>
        <taxon>Fungi incertae sedis</taxon>
        <taxon>Mucoromycota</taxon>
        <taxon>Mortierellomycotina</taxon>
        <taxon>Mortierellomycetes</taxon>
        <taxon>Mortierellales</taxon>
        <taxon>Mortierellaceae</taxon>
        <taxon>Mortierella</taxon>
    </lineage>
</organism>
<dbReference type="NCBIfam" id="TIGR01344">
    <property type="entry name" value="malate_syn_A"/>
    <property type="match status" value="1"/>
</dbReference>
<dbReference type="Gene3D" id="3.40.800.20">
    <property type="entry name" value="Histone deacetylase domain"/>
    <property type="match status" value="1"/>
</dbReference>
<comment type="similarity">
    <text evidence="3">Belongs to the histone deacetylase family. HD type 2 subfamily.</text>
</comment>
<dbReference type="Pfam" id="PF13910">
    <property type="entry name" value="DUF4209"/>
    <property type="match status" value="1"/>
</dbReference>
<evidence type="ECO:0000256" key="13">
    <source>
        <dbReference type="ARBA" id="ARBA00047918"/>
    </source>
</evidence>
<dbReference type="InterPro" id="IPR046363">
    <property type="entry name" value="MS_N_TIM-barrel_dom"/>
</dbReference>
<feature type="compositionally biased region" description="Low complexity" evidence="17">
    <location>
        <begin position="2141"/>
        <end position="2152"/>
    </location>
</feature>
<dbReference type="GO" id="GO:0005730">
    <property type="term" value="C:nucleolus"/>
    <property type="evidence" value="ECO:0007669"/>
    <property type="project" value="UniProtKB-SubCell"/>
</dbReference>
<dbReference type="SUPFAM" id="SSF52768">
    <property type="entry name" value="Arginase/deacetylase"/>
    <property type="match status" value="1"/>
</dbReference>
<feature type="region of interest" description="Disordered" evidence="17">
    <location>
        <begin position="2921"/>
        <end position="3187"/>
    </location>
</feature>
<evidence type="ECO:0000256" key="14">
    <source>
        <dbReference type="ARBA" id="ARBA00048287"/>
    </source>
</evidence>
<feature type="compositionally biased region" description="Polar residues" evidence="17">
    <location>
        <begin position="2929"/>
        <end position="2943"/>
    </location>
</feature>
<evidence type="ECO:0000256" key="10">
    <source>
        <dbReference type="ARBA" id="ARBA00022691"/>
    </source>
</evidence>
<dbReference type="PANTHER" id="PTHR42902:SF1">
    <property type="entry name" value="MALATE SYNTHASE 1-RELATED"/>
    <property type="match status" value="1"/>
</dbReference>
<feature type="compositionally biased region" description="Acidic residues" evidence="17">
    <location>
        <begin position="531"/>
        <end position="542"/>
    </location>
</feature>
<evidence type="ECO:0000256" key="8">
    <source>
        <dbReference type="ARBA" id="ARBA00022603"/>
    </source>
</evidence>
<dbReference type="InterPro" id="IPR011076">
    <property type="entry name" value="Malate_synth_sf"/>
</dbReference>
<dbReference type="CDD" id="cd00727">
    <property type="entry name" value="malate_synt_A"/>
    <property type="match status" value="1"/>
</dbReference>
<keyword evidence="12 15" id="KW-0539">Nucleus</keyword>
<dbReference type="InterPro" id="IPR029063">
    <property type="entry name" value="SAM-dependent_MTases_sf"/>
</dbReference>
<dbReference type="InterPro" id="IPR024576">
    <property type="entry name" value="rRNA_MeTfrase_Spb1_DUF3381"/>
</dbReference>
<dbReference type="InterPro" id="IPR002877">
    <property type="entry name" value="RNA_MeTrfase_FtsJ_dom"/>
</dbReference>
<proteinExistence type="inferred from homology"/>
<dbReference type="HAMAP" id="MF_01547">
    <property type="entry name" value="RNA_methyltr_E"/>
    <property type="match status" value="1"/>
</dbReference>
<dbReference type="InterPro" id="IPR044856">
    <property type="entry name" value="Malate_synth_C_sf"/>
</dbReference>
<dbReference type="InterPro" id="IPR048356">
    <property type="entry name" value="MS_N"/>
</dbReference>
<dbReference type="PANTHER" id="PTHR42902">
    <property type="entry name" value="MALATE SYNTHASE"/>
    <property type="match status" value="1"/>
</dbReference>
<evidence type="ECO:0000259" key="20">
    <source>
        <dbReference type="Pfam" id="PF01728"/>
    </source>
</evidence>
<evidence type="ECO:0000259" key="23">
    <source>
        <dbReference type="Pfam" id="PF11861"/>
    </source>
</evidence>